<dbReference type="Proteomes" id="UP001595907">
    <property type="component" value="Unassembled WGS sequence"/>
</dbReference>
<protein>
    <submittedName>
        <fullName evidence="1">Uncharacterized protein</fullName>
    </submittedName>
</protein>
<dbReference type="EMBL" id="JBHSCZ010000003">
    <property type="protein sequence ID" value="MFC4263646.1"/>
    <property type="molecule type" value="Genomic_DNA"/>
</dbReference>
<comment type="caution">
    <text evidence="1">The sequence shown here is derived from an EMBL/GenBank/DDBJ whole genome shotgun (WGS) entry which is preliminary data.</text>
</comment>
<evidence type="ECO:0000313" key="2">
    <source>
        <dbReference type="Proteomes" id="UP001595907"/>
    </source>
</evidence>
<dbReference type="RefSeq" id="WP_379710510.1">
    <property type="nucleotide sequence ID" value="NZ_JBHSCZ010000003.1"/>
</dbReference>
<reference evidence="2" key="1">
    <citation type="journal article" date="2019" name="Int. J. Syst. Evol. Microbiol.">
        <title>The Global Catalogue of Microorganisms (GCM) 10K type strain sequencing project: providing services to taxonomists for standard genome sequencing and annotation.</title>
        <authorList>
            <consortium name="The Broad Institute Genomics Platform"/>
            <consortium name="The Broad Institute Genome Sequencing Center for Infectious Disease"/>
            <person name="Wu L."/>
            <person name="Ma J."/>
        </authorList>
    </citation>
    <scope>NUCLEOTIDE SEQUENCE [LARGE SCALE GENOMIC DNA]</scope>
    <source>
        <strain evidence="2">CECT 8289</strain>
    </source>
</reference>
<gene>
    <name evidence="1" type="ORF">ACFOWM_12195</name>
</gene>
<name>A0ABV8QTN2_9BACT</name>
<keyword evidence="2" id="KW-1185">Reference proteome</keyword>
<dbReference type="Gene3D" id="2.60.120.200">
    <property type="match status" value="1"/>
</dbReference>
<organism evidence="1 2">
    <name type="scientific">Ferruginibacter yonginensis</name>
    <dbReference type="NCBI Taxonomy" id="1310416"/>
    <lineage>
        <taxon>Bacteria</taxon>
        <taxon>Pseudomonadati</taxon>
        <taxon>Bacteroidota</taxon>
        <taxon>Chitinophagia</taxon>
        <taxon>Chitinophagales</taxon>
        <taxon>Chitinophagaceae</taxon>
        <taxon>Ferruginibacter</taxon>
    </lineage>
</organism>
<accession>A0ABV8QTN2</accession>
<evidence type="ECO:0000313" key="1">
    <source>
        <dbReference type="EMBL" id="MFC4263646.1"/>
    </source>
</evidence>
<proteinExistence type="predicted"/>
<sequence>MKYIFLFFIFFGFRISYSQNTAVLTGATYKERAEAIISQTSIRVFNANTIETRAGFVYCAARYYKNIDLAYADSQLNILLDRAIAGDADTGFTTFQVMQTYLLCKPKLNNALKLKIRLFMQSIDFNFERGYTYNLTLMPHAAAYLACEEWPDYVDASGRTHDEIQLFSKRILARMLDEAFLLNNQEIDAPIYYMTNLGPFRMLSDHTKDDFLQRKAFSTYQACLALINAGYNKGLYIANPTRSKSWNNLGDGLKRASGLGSFAWVLFGTINEPFYYEGFNEGKGLEVMNFWLYYQGYTQPKASIIESSKNKTYPYFKKGLGFKRTYQSLNYGLANWDTPAGDPNESYNWKESKRTYLAWQSDTIDCHFTISQENPRRPSEPTIPNCFGCGDNPYQRVMQYKGTAIGIWNVPLDYTFYKLYNAFPKNAFKGILQKNGWIVCHTGSMMFAIKTIEPYTWDTTSHAIHNLQWVDNRKGGWILETTELSSAWSGDFASQMNQYVNALQANTNIITINYSSSNPRLKYKSLQGDILDITYFDPNVTYTNQFIINGVTDSITSQITDDICAYQDYNSNQLQIKSNGVVVETLIKDQPSQNSIVLQPAGNALNLSTAIASPTYHWIVPEGSIFLNNTNPFVAKPKIQLPFNIDVNYYEIKVYVDDGRVSKRLYSNNSVMAENGFIRFNSTNYEFEGYSNNQWVSLEKNTFVLDKLTTEPIASFSLRKLRSNYIGPAIKVRRSTDNAIMDINFTANGFLDEVALLNFVGSSNGYIQTWYNQSSSNNLVMNTLTMQPAIVINGVIIKKNGKPGIFVNGTSRLDGTALSPPVLIDDCYLNVVKEHTGATVGGVLDLGSAPGFRFSVNVRSELVWLNSENFKIHNPTIANSGFAINGFRSSSSENKLQIYVNGYLAASKTKAIDTRTSNRFSVFADANGILDYGTTSEIMVFKTALTNVERLILERNQAKYYNVE</sequence>